<dbReference type="Proteomes" id="UP000597444">
    <property type="component" value="Unassembled WGS sequence"/>
</dbReference>
<accession>A0A8J3IYE0</accession>
<evidence type="ECO:0000256" key="1">
    <source>
        <dbReference type="SAM" id="MobiDB-lite"/>
    </source>
</evidence>
<dbReference type="Gene3D" id="1.10.8.730">
    <property type="match status" value="1"/>
</dbReference>
<feature type="region of interest" description="Disordered" evidence="1">
    <location>
        <begin position="356"/>
        <end position="378"/>
    </location>
</feature>
<evidence type="ECO:0000313" key="3">
    <source>
        <dbReference type="EMBL" id="GHP00761.1"/>
    </source>
</evidence>
<comment type="caution">
    <text evidence="3">The sequence shown here is derived from an EMBL/GenBank/DDBJ whole genome shotgun (WGS) entry which is preliminary data.</text>
</comment>
<evidence type="ECO:0008006" key="5">
    <source>
        <dbReference type="Google" id="ProtNLM"/>
    </source>
</evidence>
<organism evidence="3 4">
    <name type="scientific">Reticulibacter mediterranei</name>
    <dbReference type="NCBI Taxonomy" id="2778369"/>
    <lineage>
        <taxon>Bacteria</taxon>
        <taxon>Bacillati</taxon>
        <taxon>Chloroflexota</taxon>
        <taxon>Ktedonobacteria</taxon>
        <taxon>Ktedonobacterales</taxon>
        <taxon>Reticulibacteraceae</taxon>
        <taxon>Reticulibacter</taxon>
    </lineage>
</organism>
<evidence type="ECO:0000256" key="2">
    <source>
        <dbReference type="SAM" id="Phobius"/>
    </source>
</evidence>
<dbReference type="EMBL" id="BNJK01000003">
    <property type="protein sequence ID" value="GHP00761.1"/>
    <property type="molecule type" value="Genomic_DNA"/>
</dbReference>
<dbReference type="AlphaFoldDB" id="A0A8J3IYE0"/>
<sequence>MQDDTNPLVKQVPGQLFSFEEKVFGVMSLTQLLSDIGAGVGILEVTSGLPFVLRLVVAGILALLALLLIHGKAGEQTLVRWLSLYIRALFIAKHTTWQELSEEQPHRAKRTTKHTRGAPIQTTWIALDHLERGIAGYTEPGTKGPAGRYWAILECEGRNIRFLPEDERLKHFRRFETFLCGLEFRLQFLSHVEQVAPSQYPPLRKQREALALLAKTPRLAALQQASIDYQEKHLQHCTLVRHFVVVEATAQEEAARERDGEKQGILAFLFRLVSRPKQVEIPREQVINQLRIRLSVLKQILQQLDVRSHLLDDPDLLREFATSLALGAEIPPFLPQLVEDPDISALHQLTEELNQRTQEGNGVTQGTNPRSLHSNKVRRRTYKKSIKGLHGSFLYQSMSPQARFEAGSIRLADLVAPSQIDISPDIIEVTVRGKKRFQRYFHVVGYGHQLSCGWVSDLTELGLPMVIATSCDPLDSQYLINRLEMQLVRLESRRIADQKAIRIGRASRNIEADQIRAVTHALAARRMKVFAVQMTIGIHAGSRERLEQRTRYLLSHLRQKQLKVRLATRQQEQAWQATLPTCPMTALDTSVNLPSDVLSSFLHLSSGSIGTPTGVFLGFTGTGTSRRAVFYNPWDEEKRVPNPHAVFVGESGMGKSFAGKVFVTGIMGMGIADVVVLDRDDDYLPLHIYLDGESQRYNLARGCPINFFDLPYAPSDVDADDPADLLSEFIDNSLLAGLTLLLCDAETRLSKIEEAYLMHVARLAYAEAGITSEAIRSHPETLLRPMPTLAAFTQMMKQTPASSPSMQASLIERLEKAAYLFSGQTSVAIDKPLTIFSIRELDEKWYAFMTFVIQNFLMRHRALRQDERYLAYVVEEASYMLKHPAGRKSLEIGSRGGRKLGIAQITLSQHPREFLTDGAVIMNNCGAAFFLGMQQYAAQELHLPEELERTITATIPGHIVMRVGNEYAAVSIAASPLHWSLFTTAPQDRKRFRKQTRTYSLASMGQDERRDP</sequence>
<name>A0A8J3IYE0_9CHLR</name>
<dbReference type="Gene3D" id="3.40.50.300">
    <property type="entry name" value="P-loop containing nucleotide triphosphate hydrolases"/>
    <property type="match status" value="1"/>
</dbReference>
<gene>
    <name evidence="3" type="ORF">KSF_108080</name>
</gene>
<protein>
    <recommendedName>
        <fullName evidence="5">Helicase HerA central domain-containing protein</fullName>
    </recommendedName>
</protein>
<keyword evidence="2" id="KW-0812">Transmembrane</keyword>
<keyword evidence="4" id="KW-1185">Reference proteome</keyword>
<feature type="compositionally biased region" description="Polar residues" evidence="1">
    <location>
        <begin position="356"/>
        <end position="372"/>
    </location>
</feature>
<dbReference type="InterPro" id="IPR027417">
    <property type="entry name" value="P-loop_NTPase"/>
</dbReference>
<reference evidence="3" key="1">
    <citation type="submission" date="2020-10" db="EMBL/GenBank/DDBJ databases">
        <title>Taxonomic study of unclassified bacteria belonging to the class Ktedonobacteria.</title>
        <authorList>
            <person name="Yabe S."/>
            <person name="Wang C.M."/>
            <person name="Zheng Y."/>
            <person name="Sakai Y."/>
            <person name="Cavaletti L."/>
            <person name="Monciardini P."/>
            <person name="Donadio S."/>
        </authorList>
    </citation>
    <scope>NUCLEOTIDE SEQUENCE</scope>
    <source>
        <strain evidence="3">ID150040</strain>
    </source>
</reference>
<keyword evidence="2" id="KW-1133">Transmembrane helix</keyword>
<dbReference type="RefSeq" id="WP_220211347.1">
    <property type="nucleotide sequence ID" value="NZ_BNJK01000003.1"/>
</dbReference>
<keyword evidence="2" id="KW-0472">Membrane</keyword>
<evidence type="ECO:0000313" key="4">
    <source>
        <dbReference type="Proteomes" id="UP000597444"/>
    </source>
</evidence>
<proteinExistence type="predicted"/>
<dbReference type="SUPFAM" id="SSF52540">
    <property type="entry name" value="P-loop containing nucleoside triphosphate hydrolases"/>
    <property type="match status" value="1"/>
</dbReference>
<feature type="transmembrane region" description="Helical" evidence="2">
    <location>
        <begin position="51"/>
        <end position="71"/>
    </location>
</feature>